<dbReference type="SUPFAM" id="SSF48452">
    <property type="entry name" value="TPR-like"/>
    <property type="match status" value="1"/>
</dbReference>
<accession>A0A7S0RGC8</accession>
<evidence type="ECO:0008006" key="2">
    <source>
        <dbReference type="Google" id="ProtNLM"/>
    </source>
</evidence>
<dbReference type="AlphaFoldDB" id="A0A7S0RGC8"/>
<dbReference type="Gene3D" id="1.25.40.10">
    <property type="entry name" value="Tetratricopeptide repeat domain"/>
    <property type="match status" value="1"/>
</dbReference>
<gene>
    <name evidence="1" type="ORF">POBO1169_LOCUS13364</name>
</gene>
<dbReference type="PANTHER" id="PTHR45588">
    <property type="entry name" value="TPR DOMAIN-CONTAINING PROTEIN"/>
    <property type="match status" value="1"/>
</dbReference>
<sequence length="282" mass="31180">MLTYAAAMAGMSRTAMDAAAHTRLMPGLTPRTHEIRAEYASLLHVFARFAKWPEAERSGPPPKLGLRHAHFSNFTWHHTRAMNLAAHVAFNPANETVKEMLASAMELLRVVVDKIPRDARSKPGPGNGIYSPNNRAVAAIMLAVAEGRAAQVTGDKDRAVDFVKEAVLLEDALSYMEPPYVLQPVRQCLGKLLLDLGRLPEAEEAYRADLRTFPENGWSLLGLYHSILFQEEDATTKSDTRQEEVADLKRRTEAAWDHADLLIDSSCPAFEASAYLWGSGKA</sequence>
<dbReference type="InterPro" id="IPR011990">
    <property type="entry name" value="TPR-like_helical_dom_sf"/>
</dbReference>
<dbReference type="PANTHER" id="PTHR45588:SF1">
    <property type="entry name" value="WW DOMAIN-CONTAINING PROTEIN"/>
    <property type="match status" value="1"/>
</dbReference>
<name>A0A7S0RGC8_9CHLO</name>
<organism evidence="1">
    <name type="scientific">Pyramimonas obovata</name>
    <dbReference type="NCBI Taxonomy" id="1411642"/>
    <lineage>
        <taxon>Eukaryota</taxon>
        <taxon>Viridiplantae</taxon>
        <taxon>Chlorophyta</taxon>
        <taxon>Pyramimonadophyceae</taxon>
        <taxon>Pyramimonadales</taxon>
        <taxon>Pyramimonadaceae</taxon>
        <taxon>Pyramimonas</taxon>
        <taxon>Pyramimonas incertae sedis</taxon>
    </lineage>
</organism>
<proteinExistence type="predicted"/>
<protein>
    <recommendedName>
        <fullName evidence="2">KIF-binding protein</fullName>
    </recommendedName>
</protein>
<evidence type="ECO:0000313" key="1">
    <source>
        <dbReference type="EMBL" id="CAD8676883.1"/>
    </source>
</evidence>
<reference evidence="1" key="1">
    <citation type="submission" date="2021-01" db="EMBL/GenBank/DDBJ databases">
        <authorList>
            <person name="Corre E."/>
            <person name="Pelletier E."/>
            <person name="Niang G."/>
            <person name="Scheremetjew M."/>
            <person name="Finn R."/>
            <person name="Kale V."/>
            <person name="Holt S."/>
            <person name="Cochrane G."/>
            <person name="Meng A."/>
            <person name="Brown T."/>
            <person name="Cohen L."/>
        </authorList>
    </citation>
    <scope>NUCLEOTIDE SEQUENCE</scope>
    <source>
        <strain evidence="1">CCMP722</strain>
    </source>
</reference>
<dbReference type="EMBL" id="HBFA01026305">
    <property type="protein sequence ID" value="CAD8676883.1"/>
    <property type="molecule type" value="Transcribed_RNA"/>
</dbReference>